<dbReference type="InterPro" id="IPR003781">
    <property type="entry name" value="CoA-bd"/>
</dbReference>
<dbReference type="SUPFAM" id="SSF55729">
    <property type="entry name" value="Acyl-CoA N-acyltransferases (Nat)"/>
    <property type="match status" value="1"/>
</dbReference>
<dbReference type="Gene3D" id="3.30.470.20">
    <property type="entry name" value="ATP-grasp fold, B domain"/>
    <property type="match status" value="1"/>
</dbReference>
<dbReference type="InterPro" id="IPR032875">
    <property type="entry name" value="Succ_CoA_lig_flav_dom"/>
</dbReference>
<accession>A0A1I7KNU6</accession>
<dbReference type="GO" id="GO:0016747">
    <property type="term" value="F:acyltransferase activity, transferring groups other than amino-acyl groups"/>
    <property type="evidence" value="ECO:0007669"/>
    <property type="project" value="InterPro"/>
</dbReference>
<evidence type="ECO:0000313" key="8">
    <source>
        <dbReference type="EMBL" id="SFU99044.1"/>
    </source>
</evidence>
<dbReference type="InterPro" id="IPR016181">
    <property type="entry name" value="Acyl_CoA_acyltransferase"/>
</dbReference>
<dbReference type="RefSeq" id="WP_093557124.1">
    <property type="nucleotide sequence ID" value="NZ_FPBO01000018.1"/>
</dbReference>
<dbReference type="AlphaFoldDB" id="A0A1I7KNU6"/>
<dbReference type="Pfam" id="PF13607">
    <property type="entry name" value="Succ_CoA_lig"/>
    <property type="match status" value="1"/>
</dbReference>
<dbReference type="InterPro" id="IPR013815">
    <property type="entry name" value="ATP_grasp_subdomain_1"/>
</dbReference>
<dbReference type="Proteomes" id="UP000199391">
    <property type="component" value="Unassembled WGS sequence"/>
</dbReference>
<evidence type="ECO:0000259" key="7">
    <source>
        <dbReference type="PROSITE" id="PS51186"/>
    </source>
</evidence>
<dbReference type="FunFam" id="3.30.1490.20:FF:000020">
    <property type="entry name" value="Protein lysine acetyltransferase"/>
    <property type="match status" value="1"/>
</dbReference>
<dbReference type="GO" id="GO:0043758">
    <property type="term" value="F:acetate-CoA ligase (ADP-forming) activity"/>
    <property type="evidence" value="ECO:0007669"/>
    <property type="project" value="InterPro"/>
</dbReference>
<keyword evidence="3 5" id="KW-0067">ATP-binding</keyword>
<keyword evidence="8" id="KW-0808">Transferase</keyword>
<dbReference type="Gene3D" id="3.30.1490.20">
    <property type="entry name" value="ATP-grasp fold, A domain"/>
    <property type="match status" value="1"/>
</dbReference>
<dbReference type="EMBL" id="FPBO01000018">
    <property type="protein sequence ID" value="SFU99044.1"/>
    <property type="molecule type" value="Genomic_DNA"/>
</dbReference>
<dbReference type="PANTHER" id="PTHR43334:SF1">
    <property type="entry name" value="3-HYDROXYPROPIONATE--COA LIGASE [ADP-FORMING]"/>
    <property type="match status" value="1"/>
</dbReference>
<protein>
    <submittedName>
        <fullName evidence="8">Acetyltransferase</fullName>
    </submittedName>
</protein>
<dbReference type="GO" id="GO:0046872">
    <property type="term" value="F:metal ion binding"/>
    <property type="evidence" value="ECO:0007669"/>
    <property type="project" value="InterPro"/>
</dbReference>
<dbReference type="Pfam" id="PF19045">
    <property type="entry name" value="Ligase_CoA_2"/>
    <property type="match status" value="1"/>
</dbReference>
<keyword evidence="1" id="KW-0436">Ligase</keyword>
<dbReference type="Pfam" id="PF13380">
    <property type="entry name" value="CoA_binding_2"/>
    <property type="match status" value="1"/>
</dbReference>
<dbReference type="PANTHER" id="PTHR43334">
    <property type="entry name" value="ACETATE--COA LIGASE [ADP-FORMING]"/>
    <property type="match status" value="1"/>
</dbReference>
<feature type="domain" description="ATP-grasp" evidence="6">
    <location>
        <begin position="495"/>
        <end position="531"/>
    </location>
</feature>
<reference evidence="9" key="1">
    <citation type="submission" date="2016-10" db="EMBL/GenBank/DDBJ databases">
        <authorList>
            <person name="Varghese N."/>
            <person name="Submissions S."/>
        </authorList>
    </citation>
    <scope>NUCLEOTIDE SEQUENCE [LARGE SCALE GENOMIC DNA]</scope>
    <source>
        <strain evidence="9">CGMCC 1.11014</strain>
    </source>
</reference>
<evidence type="ECO:0000256" key="1">
    <source>
        <dbReference type="ARBA" id="ARBA00022598"/>
    </source>
</evidence>
<dbReference type="PROSITE" id="PS51186">
    <property type="entry name" value="GNAT"/>
    <property type="match status" value="1"/>
</dbReference>
<dbReference type="InterPro" id="IPR043938">
    <property type="entry name" value="Ligase_CoA_dom"/>
</dbReference>
<keyword evidence="9" id="KW-1185">Reference proteome</keyword>
<evidence type="ECO:0000313" key="9">
    <source>
        <dbReference type="Proteomes" id="UP000199391"/>
    </source>
</evidence>
<dbReference type="InterPro" id="IPR000182">
    <property type="entry name" value="GNAT_dom"/>
</dbReference>
<dbReference type="OrthoDB" id="9807426at2"/>
<dbReference type="InterPro" id="IPR011761">
    <property type="entry name" value="ATP-grasp"/>
</dbReference>
<dbReference type="InterPro" id="IPR016102">
    <property type="entry name" value="Succinyl-CoA_synth-like"/>
</dbReference>
<dbReference type="SUPFAM" id="SSF52210">
    <property type="entry name" value="Succinyl-CoA synthetase domains"/>
    <property type="match status" value="2"/>
</dbReference>
<dbReference type="PROSITE" id="PS50975">
    <property type="entry name" value="ATP_GRASP"/>
    <property type="match status" value="1"/>
</dbReference>
<dbReference type="Gene3D" id="3.40.630.30">
    <property type="match status" value="1"/>
</dbReference>
<name>A0A1I7KNU6_9BURK</name>
<dbReference type="InterPro" id="IPR051538">
    <property type="entry name" value="Acyl-CoA_Synth/Transferase"/>
</dbReference>
<dbReference type="SUPFAM" id="SSF51735">
    <property type="entry name" value="NAD(P)-binding Rossmann-fold domains"/>
    <property type="match status" value="1"/>
</dbReference>
<evidence type="ECO:0000256" key="5">
    <source>
        <dbReference type="PROSITE-ProRule" id="PRU00409"/>
    </source>
</evidence>
<dbReference type="Gene3D" id="3.40.50.720">
    <property type="entry name" value="NAD(P)-binding Rossmann-like Domain"/>
    <property type="match status" value="1"/>
</dbReference>
<dbReference type="STRING" id="1035707.SAMN05216552_101865"/>
<evidence type="ECO:0000256" key="4">
    <source>
        <dbReference type="ARBA" id="ARBA00060888"/>
    </source>
</evidence>
<feature type="domain" description="N-acetyltransferase" evidence="7">
    <location>
        <begin position="735"/>
        <end position="889"/>
    </location>
</feature>
<evidence type="ECO:0000259" key="6">
    <source>
        <dbReference type="PROSITE" id="PS50975"/>
    </source>
</evidence>
<evidence type="ECO:0000256" key="3">
    <source>
        <dbReference type="ARBA" id="ARBA00022840"/>
    </source>
</evidence>
<organism evidence="8 9">
    <name type="scientific">Pseudoduganella namucuonensis</name>
    <dbReference type="NCBI Taxonomy" id="1035707"/>
    <lineage>
        <taxon>Bacteria</taxon>
        <taxon>Pseudomonadati</taxon>
        <taxon>Pseudomonadota</taxon>
        <taxon>Betaproteobacteria</taxon>
        <taxon>Burkholderiales</taxon>
        <taxon>Oxalobacteraceae</taxon>
        <taxon>Telluria group</taxon>
        <taxon>Pseudoduganella</taxon>
    </lineage>
</organism>
<dbReference type="InterPro" id="IPR036291">
    <property type="entry name" value="NAD(P)-bd_dom_sf"/>
</dbReference>
<dbReference type="SMART" id="SM00881">
    <property type="entry name" value="CoA_binding"/>
    <property type="match status" value="1"/>
</dbReference>
<comment type="similarity">
    <text evidence="4">In the N-terminal section; belongs to the acetate CoA ligase alpha subunit family.</text>
</comment>
<dbReference type="Pfam" id="PF13302">
    <property type="entry name" value="Acetyltransf_3"/>
    <property type="match status" value="1"/>
</dbReference>
<sequence length="896" mass="93455">MSIRNLQFLFAPKSVAIVGASQRPGSVGATVYRNMLAGGFKGDIYPVNPKHSAFDGRRVFHSLAQLPRAPELAVICTPAPTVPGLIAQLGELGCRAAVVLSAGMDGAARHGGTLRQAMLNAAQPHLLRILGPNCVGLLVPGIGLNASFAPVNALPGRLAFVSQSGALVTGLLDWAAARKIGFSSFVSLGDGSDVDFGDLLDYLAADPGTDAILLYVESLRHARKFMSAARGAARGKPTLIVKAGRAAEAAHAAFSHTGALAGSDLVYDAAVRRAGMLRVYSTGELFDAAEMLSRRQPLRGERLAILTNGGGPGVMATDALIAGGGALAALAPETLTRLSAALPSNWSHGDPVDIIGDAPPERYEAALRALLAGKDSDALLLIHAPTAIAGSAAIARTLLPLLRAADRPVLTCWLGGASVAEARRLCQDAGVPAFDTPEAAVQAFLQQVRYRRNQNLLMQAPSAGGSGAPDREAARALVRAVLARGETAVAAPEAMAILAAYGIPVVGTATVATAGEAARAAARLGYPVALKLLSPDVTHKSDVGGVVLDIADERALREAAEAIGERLARLRPGARTAGFTVQAMARRPRAVELIVGVSTDPVFGPVVLFGQGGVAVEAAPDQAIALPPLNRVLAADLIDRTRVARLLAGYRDRPPADRAALCDVLVRIGQFAADTPELMELDINPLLADAGGVLALDARMRLAPAAPGARGADRLAILPYPEQLARTVHWEGQDLLVRPIRPEDGAAHQAFFAALTPEDVHFRMFGALRELTPAQLARFTQIDYAREMAFIATRTGAGGQAETLGVARVVADPDNIRGEFAVTVRSDLKGRGLGRLLLARLLEYCRAEGLCELRGTALPDNARMLALARELGFSVAAGDDAAEMRLLLHPDAGALV</sequence>
<dbReference type="SUPFAM" id="SSF56059">
    <property type="entry name" value="Glutathione synthetase ATP-binding domain-like"/>
    <property type="match status" value="1"/>
</dbReference>
<proteinExistence type="inferred from homology"/>
<dbReference type="Pfam" id="PF13549">
    <property type="entry name" value="ATP-grasp_5"/>
    <property type="match status" value="1"/>
</dbReference>
<evidence type="ECO:0000256" key="2">
    <source>
        <dbReference type="ARBA" id="ARBA00022741"/>
    </source>
</evidence>
<dbReference type="GO" id="GO:0005524">
    <property type="term" value="F:ATP binding"/>
    <property type="evidence" value="ECO:0007669"/>
    <property type="project" value="UniProtKB-UniRule"/>
</dbReference>
<dbReference type="Gene3D" id="3.40.50.261">
    <property type="entry name" value="Succinyl-CoA synthetase domains"/>
    <property type="match status" value="2"/>
</dbReference>
<gene>
    <name evidence="8" type="ORF">SAMN05216552_101865</name>
</gene>
<keyword evidence="2 5" id="KW-0547">Nucleotide-binding</keyword>